<feature type="domain" description="Aminotransferase class I/classII large" evidence="8">
    <location>
        <begin position="48"/>
        <end position="410"/>
    </location>
</feature>
<dbReference type="InterPro" id="IPR015421">
    <property type="entry name" value="PyrdxlP-dep_Trfase_major"/>
</dbReference>
<dbReference type="Proteomes" id="UP001300502">
    <property type="component" value="Unassembled WGS sequence"/>
</dbReference>
<evidence type="ECO:0000259" key="8">
    <source>
        <dbReference type="Pfam" id="PF00155"/>
    </source>
</evidence>
<dbReference type="Pfam" id="PF00155">
    <property type="entry name" value="Aminotran_1_2"/>
    <property type="match status" value="1"/>
</dbReference>
<keyword evidence="10" id="KW-1185">Reference proteome</keyword>
<dbReference type="PRINTS" id="PR00753">
    <property type="entry name" value="ACCSYNTHASE"/>
</dbReference>
<evidence type="ECO:0000313" key="10">
    <source>
        <dbReference type="Proteomes" id="UP001300502"/>
    </source>
</evidence>
<dbReference type="AlphaFoldDB" id="A0AAV9IL75"/>
<dbReference type="EMBL" id="JANCYU010000061">
    <property type="protein sequence ID" value="KAK4528222.1"/>
    <property type="molecule type" value="Genomic_DNA"/>
</dbReference>
<dbReference type="InterPro" id="IPR015424">
    <property type="entry name" value="PyrdxlP-dep_Trfase"/>
</dbReference>
<dbReference type="InterPro" id="IPR005958">
    <property type="entry name" value="TyrNic_aminoTrfase"/>
</dbReference>
<sequence length="421" mass="46868">MLPSHSPKNNQSDFQWKLTCSPRAKSTFNPIRNFVQNMSVKPNPEKTPIRLSVGDPTEFGNLPIPQQAVQQLSENILSGKYNGYTLSFGSLEARKAIADYFSSSNYYPIQPQDVLLTCGTAGAIELVLSALGDEGKNVLVPKPGFPLFQTIANSLGMKTKAYHLKQEDNWQVDLADIVSQIDHQTVAIIVNNPSNPCGSVYTKEHLQDIVNLAEKCKIPIIADEVYANMCFDGVPFYSVASQSPHVPILSLGSISKLFAAPGWRLGWVIVHDRHDILRNAGIIQCLHQLTMRMLVPSSPIQSVIPILFSEQCRKEQLRIMEELQHNANTAYPLLESIPGLRCTKPQGAMYMFIHLDLNVLAFENDVEFTETLWKEESVFVIPGSCFGWNGAVRIVLNAPSCVLTEACSRLQSFCERHSRHG</sequence>
<feature type="modified residue" description="N6-(pyridoxal phosphate)lysine" evidence="7">
    <location>
        <position position="256"/>
    </location>
</feature>
<evidence type="ECO:0000256" key="1">
    <source>
        <dbReference type="ARBA" id="ARBA00001933"/>
    </source>
</evidence>
<dbReference type="InterPro" id="IPR015422">
    <property type="entry name" value="PyrdxlP-dep_Trfase_small"/>
</dbReference>
<dbReference type="InterPro" id="IPR004839">
    <property type="entry name" value="Aminotransferase_I/II_large"/>
</dbReference>
<protein>
    <recommendedName>
        <fullName evidence="8">Aminotransferase class I/classII large domain-containing protein</fullName>
    </recommendedName>
</protein>
<keyword evidence="5 6" id="KW-0663">Pyridoxal phosphate</keyword>
<dbReference type="PANTHER" id="PTHR45744">
    <property type="entry name" value="TYROSINE AMINOTRANSFERASE"/>
    <property type="match status" value="1"/>
</dbReference>
<dbReference type="NCBIfam" id="TIGR01265">
    <property type="entry name" value="tyr_nico_aTase"/>
    <property type="match status" value="1"/>
</dbReference>
<evidence type="ECO:0000256" key="6">
    <source>
        <dbReference type="PIRNR" id="PIRNR000517"/>
    </source>
</evidence>
<evidence type="ECO:0000256" key="2">
    <source>
        <dbReference type="ARBA" id="ARBA00007441"/>
    </source>
</evidence>
<evidence type="ECO:0000256" key="3">
    <source>
        <dbReference type="ARBA" id="ARBA00022576"/>
    </source>
</evidence>
<dbReference type="GO" id="GO:0004838">
    <property type="term" value="F:L-tyrosine-2-oxoglutarate transaminase activity"/>
    <property type="evidence" value="ECO:0007669"/>
    <property type="project" value="TreeGrafter"/>
</dbReference>
<dbReference type="Gene3D" id="3.90.1150.10">
    <property type="entry name" value="Aspartate Aminotransferase, domain 1"/>
    <property type="match status" value="1"/>
</dbReference>
<keyword evidence="4" id="KW-0808">Transferase</keyword>
<comment type="cofactor">
    <cofactor evidence="1 6 7">
        <name>pyridoxal 5'-phosphate</name>
        <dbReference type="ChEBI" id="CHEBI:597326"/>
    </cofactor>
</comment>
<dbReference type="PIRSF" id="PIRSF000517">
    <property type="entry name" value="Tyr_transaminase"/>
    <property type="match status" value="1"/>
</dbReference>
<comment type="similarity">
    <text evidence="2 6">Belongs to the class-I pyridoxal-phosphate-dependent aminotransferase family.</text>
</comment>
<evidence type="ECO:0000313" key="9">
    <source>
        <dbReference type="EMBL" id="KAK4528222.1"/>
    </source>
</evidence>
<reference evidence="9 10" key="1">
    <citation type="submission" date="2022-07" db="EMBL/GenBank/DDBJ databases">
        <title>Genome-wide signatures of adaptation to extreme environments.</title>
        <authorList>
            <person name="Cho C.H."/>
            <person name="Yoon H.S."/>
        </authorList>
    </citation>
    <scope>NUCLEOTIDE SEQUENCE [LARGE SCALE GENOMIC DNA]</scope>
    <source>
        <strain evidence="9 10">108.79 E11</strain>
    </source>
</reference>
<dbReference type="Gene3D" id="3.40.640.10">
    <property type="entry name" value="Type I PLP-dependent aspartate aminotransferase-like (Major domain)"/>
    <property type="match status" value="1"/>
</dbReference>
<evidence type="ECO:0000256" key="4">
    <source>
        <dbReference type="ARBA" id="ARBA00022679"/>
    </source>
</evidence>
<dbReference type="InterPro" id="IPR004838">
    <property type="entry name" value="NHTrfase_class1_PyrdxlP-BS"/>
</dbReference>
<dbReference type="SUPFAM" id="SSF53383">
    <property type="entry name" value="PLP-dependent transferases"/>
    <property type="match status" value="1"/>
</dbReference>
<dbReference type="PROSITE" id="PS00105">
    <property type="entry name" value="AA_TRANSFER_CLASS_1"/>
    <property type="match status" value="1"/>
</dbReference>
<dbReference type="GO" id="GO:0006572">
    <property type="term" value="P:L-tyrosine catabolic process"/>
    <property type="evidence" value="ECO:0007669"/>
    <property type="project" value="TreeGrafter"/>
</dbReference>
<organism evidence="9 10">
    <name type="scientific">Galdieria yellowstonensis</name>
    <dbReference type="NCBI Taxonomy" id="3028027"/>
    <lineage>
        <taxon>Eukaryota</taxon>
        <taxon>Rhodophyta</taxon>
        <taxon>Bangiophyceae</taxon>
        <taxon>Galdieriales</taxon>
        <taxon>Galdieriaceae</taxon>
        <taxon>Galdieria</taxon>
    </lineage>
</organism>
<dbReference type="PANTHER" id="PTHR45744:SF2">
    <property type="entry name" value="TYROSINE AMINOTRANSFERASE"/>
    <property type="match status" value="1"/>
</dbReference>
<accession>A0AAV9IL75</accession>
<comment type="caution">
    <text evidence="9">The sequence shown here is derived from an EMBL/GenBank/DDBJ whole genome shotgun (WGS) entry which is preliminary data.</text>
</comment>
<name>A0AAV9IL75_9RHOD</name>
<evidence type="ECO:0000256" key="5">
    <source>
        <dbReference type="ARBA" id="ARBA00022898"/>
    </source>
</evidence>
<dbReference type="GO" id="GO:0030170">
    <property type="term" value="F:pyridoxal phosphate binding"/>
    <property type="evidence" value="ECO:0007669"/>
    <property type="project" value="InterPro"/>
</dbReference>
<evidence type="ECO:0000256" key="7">
    <source>
        <dbReference type="PIRSR" id="PIRSR000517-1"/>
    </source>
</evidence>
<dbReference type="CDD" id="cd00609">
    <property type="entry name" value="AAT_like"/>
    <property type="match status" value="1"/>
</dbReference>
<gene>
    <name evidence="9" type="ORF">GAYE_SCF53G6157</name>
</gene>
<proteinExistence type="inferred from homology"/>
<keyword evidence="3" id="KW-0032">Aminotransferase</keyword>